<dbReference type="EMBL" id="FIZX01000002">
    <property type="protein sequence ID" value="CZF82675.1"/>
    <property type="molecule type" value="Genomic_DNA"/>
</dbReference>
<keyword evidence="6 7" id="KW-0472">Membrane</keyword>
<dbReference type="GO" id="GO:0005886">
    <property type="term" value="C:plasma membrane"/>
    <property type="evidence" value="ECO:0007669"/>
    <property type="project" value="UniProtKB-SubCell"/>
</dbReference>
<reference evidence="9" key="1">
    <citation type="submission" date="2016-02" db="EMBL/GenBank/DDBJ databases">
        <authorList>
            <person name="Rodrigo-Torres Lidia"/>
            <person name="Arahal R.David."/>
        </authorList>
    </citation>
    <scope>NUCLEOTIDE SEQUENCE [LARGE SCALE GENOMIC DNA]</scope>
    <source>
        <strain evidence="9">CECT 9029</strain>
    </source>
</reference>
<protein>
    <submittedName>
        <fullName evidence="8">Flagellar biosynthetic protein FliQ</fullName>
    </submittedName>
</protein>
<feature type="transmembrane region" description="Helical" evidence="7">
    <location>
        <begin position="56"/>
        <end position="81"/>
    </location>
</feature>
<dbReference type="OrthoDB" id="9806440at2"/>
<dbReference type="RefSeq" id="WP_046302783.1">
    <property type="nucleotide sequence ID" value="NZ_FIZX01000002.1"/>
</dbReference>
<sequence>MDKDAASFLLSEMMSTAFLVCGPVLLVALVVGLAVSIIQVVTQIQEMTLTFVPKMFAVALIIMLMSGWMLGVLTEFTISLFEYASSL</sequence>
<keyword evidence="9" id="KW-1185">Reference proteome</keyword>
<dbReference type="STRING" id="1796497.GCE9029_03372"/>
<keyword evidence="8" id="KW-0282">Flagellum</keyword>
<dbReference type="InterPro" id="IPR002191">
    <property type="entry name" value="Bac_export_3"/>
</dbReference>
<organism evidence="8 9">
    <name type="scientific">Grimontia celer</name>
    <dbReference type="NCBI Taxonomy" id="1796497"/>
    <lineage>
        <taxon>Bacteria</taxon>
        <taxon>Pseudomonadati</taxon>
        <taxon>Pseudomonadota</taxon>
        <taxon>Gammaproteobacteria</taxon>
        <taxon>Vibrionales</taxon>
        <taxon>Vibrionaceae</taxon>
        <taxon>Grimontia</taxon>
    </lineage>
</organism>
<evidence type="ECO:0000256" key="7">
    <source>
        <dbReference type="SAM" id="Phobius"/>
    </source>
</evidence>
<dbReference type="AlphaFoldDB" id="A0A128F845"/>
<keyword evidence="8" id="KW-0969">Cilium</keyword>
<feature type="transmembrane region" description="Helical" evidence="7">
    <location>
        <begin position="17"/>
        <end position="44"/>
    </location>
</feature>
<evidence type="ECO:0000313" key="8">
    <source>
        <dbReference type="EMBL" id="CZF82675.1"/>
    </source>
</evidence>
<gene>
    <name evidence="8" type="primary">fliQ_2</name>
    <name evidence="8" type="ORF">GCE9029_03372</name>
</gene>
<evidence type="ECO:0000256" key="5">
    <source>
        <dbReference type="ARBA" id="ARBA00022989"/>
    </source>
</evidence>
<dbReference type="Proteomes" id="UP000071641">
    <property type="component" value="Unassembled WGS sequence"/>
</dbReference>
<keyword evidence="5 7" id="KW-1133">Transmembrane helix</keyword>
<dbReference type="GO" id="GO:0009306">
    <property type="term" value="P:protein secretion"/>
    <property type="evidence" value="ECO:0007669"/>
    <property type="project" value="InterPro"/>
</dbReference>
<comment type="subcellular location">
    <subcellularLocation>
        <location evidence="1">Cell membrane</location>
        <topology evidence="1">Multi-pass membrane protein</topology>
    </subcellularLocation>
</comment>
<keyword evidence="8" id="KW-0966">Cell projection</keyword>
<dbReference type="PIRSF" id="PIRSF004669">
    <property type="entry name" value="FliQ"/>
    <property type="match status" value="1"/>
</dbReference>
<evidence type="ECO:0000256" key="4">
    <source>
        <dbReference type="ARBA" id="ARBA00022692"/>
    </source>
</evidence>
<proteinExistence type="inferred from homology"/>
<evidence type="ECO:0000256" key="1">
    <source>
        <dbReference type="ARBA" id="ARBA00004651"/>
    </source>
</evidence>
<dbReference type="PANTHER" id="PTHR34040:SF2">
    <property type="entry name" value="FLAGELLAR BIOSYNTHETIC PROTEIN FLIQ"/>
    <property type="match status" value="1"/>
</dbReference>
<keyword evidence="3" id="KW-1003">Cell membrane</keyword>
<dbReference type="Pfam" id="PF01313">
    <property type="entry name" value="Bac_export_3"/>
    <property type="match status" value="1"/>
</dbReference>
<dbReference type="PANTHER" id="PTHR34040">
    <property type="entry name" value="FLAGELLAR BIOSYNTHETIC PROTEIN FLIQ"/>
    <property type="match status" value="1"/>
</dbReference>
<dbReference type="PRINTS" id="PR00952">
    <property type="entry name" value="TYPE3IMQPROT"/>
</dbReference>
<accession>A0A128F845</accession>
<evidence type="ECO:0000256" key="2">
    <source>
        <dbReference type="ARBA" id="ARBA00006156"/>
    </source>
</evidence>
<evidence type="ECO:0000313" key="9">
    <source>
        <dbReference type="Proteomes" id="UP000071641"/>
    </source>
</evidence>
<comment type="similarity">
    <text evidence="2">Belongs to the FliQ/MopD/SpaQ family.</text>
</comment>
<evidence type="ECO:0000256" key="6">
    <source>
        <dbReference type="ARBA" id="ARBA00023136"/>
    </source>
</evidence>
<name>A0A128F845_9GAMM</name>
<keyword evidence="4 7" id="KW-0812">Transmembrane</keyword>
<evidence type="ECO:0000256" key="3">
    <source>
        <dbReference type="ARBA" id="ARBA00022475"/>
    </source>
</evidence>